<dbReference type="EMBL" id="CM035421">
    <property type="protein sequence ID" value="KAH7388597.1"/>
    <property type="molecule type" value="Genomic_DNA"/>
</dbReference>
<comment type="caution">
    <text evidence="1">The sequence shown here is derived from an EMBL/GenBank/DDBJ whole genome shotgun (WGS) entry which is preliminary data.</text>
</comment>
<accession>A0A8T2T0I0</accession>
<dbReference type="OrthoDB" id="2007192at2759"/>
<organism evidence="1 2">
    <name type="scientific">Ceratopteris richardii</name>
    <name type="common">Triangle waterfern</name>
    <dbReference type="NCBI Taxonomy" id="49495"/>
    <lineage>
        <taxon>Eukaryota</taxon>
        <taxon>Viridiplantae</taxon>
        <taxon>Streptophyta</taxon>
        <taxon>Embryophyta</taxon>
        <taxon>Tracheophyta</taxon>
        <taxon>Polypodiopsida</taxon>
        <taxon>Polypodiidae</taxon>
        <taxon>Polypodiales</taxon>
        <taxon>Pteridineae</taxon>
        <taxon>Pteridaceae</taxon>
        <taxon>Parkerioideae</taxon>
        <taxon>Ceratopteris</taxon>
    </lineage>
</organism>
<proteinExistence type="predicted"/>
<keyword evidence="2" id="KW-1185">Reference proteome</keyword>
<dbReference type="AlphaFoldDB" id="A0A8T2T0I0"/>
<evidence type="ECO:0000313" key="1">
    <source>
        <dbReference type="EMBL" id="KAH7388597.1"/>
    </source>
</evidence>
<sequence length="388" mass="45388">MASSSRRPSNRVTSCEVYNRREDSLWKPLSVKVNDWVTMLPSCRGAHKVKRAKRDNTRNHWKGRILSFKLKRSGWFARVQHVYTAKDLVLENHLQFPSYYIFPSNIVEWQPVECLTGTFRVLHKEYAELMYAEKSVQFFNSIELFVHYADYQVPSGRSSYGILVHVPSPCISSLDWDAPDHSTVSSFLCKIKFDIQKAMSAGRISRRIKIQWFLPIHVFVACFKNMLLQKTKTMWLNRRVPISEIDDVLGREWDSKEVQKLGDIILCKVSPNSLSISYQICRQSLVLGYDYRRWKKKLGLWIALDSEESCPEFELEVLIHPDFQSRKIIVTANWNLRNVRELLEYLDEVSSQCRFSIDDAIVNIRSEKSLSCINCLPPRVIKFQPLRL</sequence>
<gene>
    <name evidence="1" type="ORF">KP509_16G083500</name>
</gene>
<protein>
    <submittedName>
        <fullName evidence="1">Uncharacterized protein</fullName>
    </submittedName>
</protein>
<name>A0A8T2T0I0_CERRI</name>
<evidence type="ECO:0000313" key="2">
    <source>
        <dbReference type="Proteomes" id="UP000825935"/>
    </source>
</evidence>
<reference evidence="1" key="1">
    <citation type="submission" date="2021-08" db="EMBL/GenBank/DDBJ databases">
        <title>WGS assembly of Ceratopteris richardii.</title>
        <authorList>
            <person name="Marchant D.B."/>
            <person name="Chen G."/>
            <person name="Jenkins J."/>
            <person name="Shu S."/>
            <person name="Leebens-Mack J."/>
            <person name="Grimwood J."/>
            <person name="Schmutz J."/>
            <person name="Soltis P."/>
            <person name="Soltis D."/>
            <person name="Chen Z.-H."/>
        </authorList>
    </citation>
    <scope>NUCLEOTIDE SEQUENCE</scope>
    <source>
        <strain evidence="1">Whitten #5841</strain>
        <tissue evidence="1">Leaf</tissue>
    </source>
</reference>
<dbReference type="Proteomes" id="UP000825935">
    <property type="component" value="Chromosome 16"/>
</dbReference>